<dbReference type="InterPro" id="IPR004331">
    <property type="entry name" value="SPX_dom"/>
</dbReference>
<gene>
    <name evidence="10" type="ORF">MBM_02746</name>
</gene>
<evidence type="ECO:0000256" key="7">
    <source>
        <dbReference type="SAM" id="Phobius"/>
    </source>
</evidence>
<dbReference type="OMA" id="GDMYCSL"/>
<evidence type="ECO:0000256" key="2">
    <source>
        <dbReference type="ARBA" id="ARBA00009665"/>
    </source>
</evidence>
<feature type="transmembrane region" description="Helical" evidence="7">
    <location>
        <begin position="846"/>
        <end position="868"/>
    </location>
</feature>
<feature type="region of interest" description="Disordered" evidence="6">
    <location>
        <begin position="377"/>
        <end position="402"/>
    </location>
</feature>
<feature type="transmembrane region" description="Helical" evidence="7">
    <location>
        <begin position="801"/>
        <end position="826"/>
    </location>
</feature>
<dbReference type="EMBL" id="JH921431">
    <property type="protein sequence ID" value="EKD19509.1"/>
    <property type="molecule type" value="Genomic_DNA"/>
</dbReference>
<name>K1Y2X7_MARBU</name>
<feature type="compositionally biased region" description="Acidic residues" evidence="6">
    <location>
        <begin position="1026"/>
        <end position="1035"/>
    </location>
</feature>
<keyword evidence="4 7" id="KW-1133">Transmembrane helix</keyword>
<dbReference type="PANTHER" id="PTHR10783:SF103">
    <property type="entry name" value="SOLUTE CARRIER FAMILY 53 MEMBER 1"/>
    <property type="match status" value="1"/>
</dbReference>
<evidence type="ECO:0000259" key="8">
    <source>
        <dbReference type="PROSITE" id="PS51380"/>
    </source>
</evidence>
<dbReference type="OrthoDB" id="9970435at2759"/>
<feature type="compositionally biased region" description="Basic and acidic residues" evidence="6">
    <location>
        <begin position="347"/>
        <end position="357"/>
    </location>
</feature>
<sequence length="1054" mass="119795">MKFAKELEQDLVPEWRAKYLDYKVGKKYVKAVSRAQSRMNSTPRTPAPQQKPSLDPQNHSLYGATSFQPRNHTSTSVRRFDGANEEATEGLRGSPAALGADTQPDSENSDGRPSKPSRPTPSVPIPAQNGGPSDQDVKYGSFVLTPPARPSASFELPDPAMEPAPVHDGSMSPRGVLSRIPSNWSASNHSALSRSAPSRPGPVAAPVSAYEVGRTLTPPHRSTFASIRNRAHRSGSVRPFMRRVFSVGASPDHAEGQRLDEDIAMDQVRSRQQEFFKFMDKELEKVETFYRAKEDEAGERLKVLREQLHEMRNRRIDEVAQAQHAKVVRRAEESKMFDFGTKSSGQSKKDDDYRPTSRDGLTAWLDPLERAYGNAKARITGPRPGTNSKALQNMNQSPEMRAKAQAERNEQADDGRDYIRRPHYSDAVPYRTAKRKLKLALQEHYRGMELLKSYALLNRTAFRKINKKYDKAVDAHPPLRFMSEKVNKAWFVNSDVLDSHLHAVEDLYARYFERGNQKIATGKLRSSTKGHADQSASAFRNGVLIGIGAVFSIQGIIHGSELLSDPDPVIRVQTSYLLQIYGGYFLALYLFSWFCLDCSIWTRNKINYQFVFEFDTRHNLDWRQLSEFPSFLILVWGLFVWLNFTRYGAPAMFIYYPVVLIFVTAVVILFPGPYIFHRSRKWFVYSHWRLLLAGLYPVEFRDFFLGDMYCSLTYFMSNIELFFCLYAHYWDNPAQCNSTHSRLLGFFSTLPGIWRALQCLRRYRDTRNVFPHLVNGGKYTMTIVYCVSLSIYRIDRAKSNLAIFITFATINAVYCSIWDLLMDWSLLQPDASKPLLRDVRGYKNPYYYYAAMFLDPIFRFNWIFYAIYTQDLSHSTLVSFLVAFSEVTRRGVWVLFRVENEHCSNVARFKASRDIPLPYSVSSDTEEDSVPTQQPPASLAEGRTSQTSPAVSRLRSHTSATLEAQATPGSSMRHRGLQRSFTAIMANAHTEDFEKRKTPGAGDSDNLVNRRRDGDDEDAHAQGVDSSDEDDEDDAQTILDAEVLLRQGAGGQRG</sequence>
<dbReference type="GO" id="GO:0006817">
    <property type="term" value="P:phosphate ion transport"/>
    <property type="evidence" value="ECO:0007669"/>
    <property type="project" value="TreeGrafter"/>
</dbReference>
<evidence type="ECO:0000313" key="10">
    <source>
        <dbReference type="EMBL" id="EKD19509.1"/>
    </source>
</evidence>
<evidence type="ECO:0000256" key="1">
    <source>
        <dbReference type="ARBA" id="ARBA00004141"/>
    </source>
</evidence>
<feature type="region of interest" description="Disordered" evidence="6">
    <location>
        <begin position="338"/>
        <end position="360"/>
    </location>
</feature>
<dbReference type="AlphaFoldDB" id="K1Y2X7"/>
<dbReference type="GeneID" id="18758681"/>
<feature type="compositionally biased region" description="Polar residues" evidence="6">
    <location>
        <begin position="957"/>
        <end position="970"/>
    </location>
</feature>
<accession>K1Y2X7</accession>
<dbReference type="Pfam" id="PF03124">
    <property type="entry name" value="EXS"/>
    <property type="match status" value="1"/>
</dbReference>
<feature type="transmembrane region" description="Helical" evidence="7">
    <location>
        <begin position="576"/>
        <end position="596"/>
    </location>
</feature>
<keyword evidence="3 7" id="KW-0812">Transmembrane</keyword>
<feature type="compositionally biased region" description="Polar residues" evidence="6">
    <location>
        <begin position="34"/>
        <end position="77"/>
    </location>
</feature>
<evidence type="ECO:0000256" key="5">
    <source>
        <dbReference type="ARBA" id="ARBA00023136"/>
    </source>
</evidence>
<dbReference type="PROSITE" id="PS51380">
    <property type="entry name" value="EXS"/>
    <property type="match status" value="1"/>
</dbReference>
<comment type="subcellular location">
    <subcellularLocation>
        <location evidence="1">Membrane</location>
        <topology evidence="1">Multi-pass membrane protein</topology>
    </subcellularLocation>
</comment>
<feature type="region of interest" description="Disordered" evidence="6">
    <location>
        <begin position="32"/>
        <end position="175"/>
    </location>
</feature>
<dbReference type="Pfam" id="PF03105">
    <property type="entry name" value="SPX"/>
    <property type="match status" value="1"/>
</dbReference>
<dbReference type="FunCoup" id="K1Y2X7">
    <property type="interactions" value="506"/>
</dbReference>
<dbReference type="Proteomes" id="UP000006753">
    <property type="component" value="Unassembled WGS sequence"/>
</dbReference>
<evidence type="ECO:0000259" key="9">
    <source>
        <dbReference type="PROSITE" id="PS51382"/>
    </source>
</evidence>
<dbReference type="GO" id="GO:0000822">
    <property type="term" value="F:inositol hexakisphosphate binding"/>
    <property type="evidence" value="ECO:0007669"/>
    <property type="project" value="TreeGrafter"/>
</dbReference>
<comment type="similarity">
    <text evidence="2">Belongs to the SYG1 (TC 2.A.94) family.</text>
</comment>
<feature type="domain" description="SPX" evidence="9">
    <location>
        <begin position="1"/>
        <end position="483"/>
    </location>
</feature>
<dbReference type="GO" id="GO:0005886">
    <property type="term" value="C:plasma membrane"/>
    <property type="evidence" value="ECO:0007669"/>
    <property type="project" value="TreeGrafter"/>
</dbReference>
<protein>
    <submittedName>
        <fullName evidence="10">EXS family protein</fullName>
    </submittedName>
</protein>
<evidence type="ECO:0000256" key="3">
    <source>
        <dbReference type="ARBA" id="ARBA00022692"/>
    </source>
</evidence>
<dbReference type="STRING" id="1072389.K1Y2X7"/>
<feature type="transmembrane region" description="Helical" evidence="7">
    <location>
        <begin position="625"/>
        <end position="642"/>
    </location>
</feature>
<dbReference type="GO" id="GO:0005794">
    <property type="term" value="C:Golgi apparatus"/>
    <property type="evidence" value="ECO:0007669"/>
    <property type="project" value="TreeGrafter"/>
</dbReference>
<feature type="domain" description="EXS" evidence="8">
    <location>
        <begin position="735"/>
        <end position="929"/>
    </location>
</feature>
<reference evidence="10 11" key="1">
    <citation type="journal article" date="2012" name="BMC Genomics">
        <title>Sequencing the genome of Marssonina brunnea reveals fungus-poplar co-evolution.</title>
        <authorList>
            <person name="Zhu S."/>
            <person name="Cao Y.-Z."/>
            <person name="Jiang C."/>
            <person name="Tan B.-Y."/>
            <person name="Wang Z."/>
            <person name="Feng S."/>
            <person name="Zhang L."/>
            <person name="Su X.-H."/>
            <person name="Brejova B."/>
            <person name="Vinar T."/>
            <person name="Xu M."/>
            <person name="Wang M.-X."/>
            <person name="Zhang S.-G."/>
            <person name="Huang M.-R."/>
            <person name="Wu R."/>
            <person name="Zhou Y."/>
        </authorList>
    </citation>
    <scope>NUCLEOTIDE SEQUENCE [LARGE SCALE GENOMIC DNA]</scope>
    <source>
        <strain evidence="10 11">MB_m1</strain>
    </source>
</reference>
<feature type="region of interest" description="Disordered" evidence="6">
    <location>
        <begin position="920"/>
        <end position="976"/>
    </location>
</feature>
<feature type="compositionally biased region" description="Polar residues" evidence="6">
    <location>
        <begin position="385"/>
        <end position="398"/>
    </location>
</feature>
<evidence type="ECO:0000313" key="11">
    <source>
        <dbReference type="Proteomes" id="UP000006753"/>
    </source>
</evidence>
<proteinExistence type="inferred from homology"/>
<evidence type="ECO:0000256" key="6">
    <source>
        <dbReference type="SAM" id="MobiDB-lite"/>
    </source>
</evidence>
<dbReference type="GO" id="GO:0016036">
    <property type="term" value="P:cellular response to phosphate starvation"/>
    <property type="evidence" value="ECO:0007669"/>
    <property type="project" value="TreeGrafter"/>
</dbReference>
<feature type="region of interest" description="Disordered" evidence="6">
    <location>
        <begin position="990"/>
        <end position="1037"/>
    </location>
</feature>
<keyword evidence="5 7" id="KW-0472">Membrane</keyword>
<feature type="transmembrane region" description="Helical" evidence="7">
    <location>
        <begin position="654"/>
        <end position="676"/>
    </location>
</feature>
<dbReference type="InterPro" id="IPR004342">
    <property type="entry name" value="EXS_C"/>
</dbReference>
<keyword evidence="11" id="KW-1185">Reference proteome</keyword>
<dbReference type="KEGG" id="mbe:MBM_02746"/>
<dbReference type="InParanoid" id="K1Y2X7"/>
<dbReference type="eggNOG" id="KOG1162">
    <property type="taxonomic scope" value="Eukaryota"/>
</dbReference>
<evidence type="ECO:0000256" key="4">
    <source>
        <dbReference type="ARBA" id="ARBA00022989"/>
    </source>
</evidence>
<organism evidence="10 11">
    <name type="scientific">Marssonina brunnea f. sp. multigermtubi (strain MB_m1)</name>
    <name type="common">Marssonina leaf spot fungus</name>
    <dbReference type="NCBI Taxonomy" id="1072389"/>
    <lineage>
        <taxon>Eukaryota</taxon>
        <taxon>Fungi</taxon>
        <taxon>Dikarya</taxon>
        <taxon>Ascomycota</taxon>
        <taxon>Pezizomycotina</taxon>
        <taxon>Leotiomycetes</taxon>
        <taxon>Helotiales</taxon>
        <taxon>Drepanopezizaceae</taxon>
        <taxon>Drepanopeziza</taxon>
    </lineage>
</organism>
<dbReference type="HOGENOM" id="CLU_006116_1_0_1"/>
<dbReference type="PANTHER" id="PTHR10783">
    <property type="entry name" value="XENOTROPIC AND POLYTROPIC RETROVIRUS RECEPTOR 1-RELATED"/>
    <property type="match status" value="1"/>
</dbReference>
<dbReference type="PROSITE" id="PS51382">
    <property type="entry name" value="SPX"/>
    <property type="match status" value="1"/>
</dbReference>
<dbReference type="CDD" id="cd14475">
    <property type="entry name" value="SPX_SYG1_like"/>
    <property type="match status" value="1"/>
</dbReference>